<keyword evidence="3" id="KW-1185">Reference proteome</keyword>
<dbReference type="InParanoid" id="D8Q4H7"/>
<proteinExistence type="predicted"/>
<feature type="region of interest" description="Disordered" evidence="1">
    <location>
        <begin position="27"/>
        <end position="64"/>
    </location>
</feature>
<evidence type="ECO:0000313" key="2">
    <source>
        <dbReference type="EMBL" id="EFI97236.1"/>
    </source>
</evidence>
<sequence>MNARLAFAKLARAAPAARRQTRAFHSPFTILNTAIPPSTTKGAPRDNSPLTSPPPAEANLSSADAFTGDQYAAYSTEDRPGDVYVVCDPTVESFHNVPTGAYPTSHPYVNWKSAPAPATPDVENLSSTSADPFAHPITKNVDRNPSGVMESAALRHREAPGEMGARGGSYSGEGLADAQGTTKGSGLADRNPPPLSKEAEKWSKAGVKEAWKQRL</sequence>
<feature type="compositionally biased region" description="Basic and acidic residues" evidence="1">
    <location>
        <begin position="197"/>
        <end position="215"/>
    </location>
</feature>
<dbReference type="Proteomes" id="UP000007431">
    <property type="component" value="Unassembled WGS sequence"/>
</dbReference>
<feature type="region of interest" description="Disordered" evidence="1">
    <location>
        <begin position="120"/>
        <end position="145"/>
    </location>
</feature>
<dbReference type="OrthoDB" id="3355886at2759"/>
<evidence type="ECO:0000256" key="1">
    <source>
        <dbReference type="SAM" id="MobiDB-lite"/>
    </source>
</evidence>
<feature type="region of interest" description="Disordered" evidence="1">
    <location>
        <begin position="157"/>
        <end position="215"/>
    </location>
</feature>
<dbReference type="HOGENOM" id="CLU_083385_0_0_1"/>
<organism evidence="3">
    <name type="scientific">Schizophyllum commune (strain H4-8 / FGSC 9210)</name>
    <name type="common">Split gill fungus</name>
    <dbReference type="NCBI Taxonomy" id="578458"/>
    <lineage>
        <taxon>Eukaryota</taxon>
        <taxon>Fungi</taxon>
        <taxon>Dikarya</taxon>
        <taxon>Basidiomycota</taxon>
        <taxon>Agaricomycotina</taxon>
        <taxon>Agaricomycetes</taxon>
        <taxon>Agaricomycetidae</taxon>
        <taxon>Agaricales</taxon>
        <taxon>Schizophyllaceae</taxon>
        <taxon>Schizophyllum</taxon>
    </lineage>
</organism>
<evidence type="ECO:0000313" key="3">
    <source>
        <dbReference type="Proteomes" id="UP000007431"/>
    </source>
</evidence>
<dbReference type="AlphaFoldDB" id="D8Q4H7"/>
<accession>D8Q4H7</accession>
<protein>
    <submittedName>
        <fullName evidence="2">Uncharacterized protein</fullName>
    </submittedName>
</protein>
<name>D8Q4H7_SCHCM</name>
<dbReference type="VEuPathDB" id="FungiDB:SCHCODRAFT_02626612"/>
<dbReference type="EMBL" id="GL377306">
    <property type="protein sequence ID" value="EFI97236.1"/>
    <property type="molecule type" value="Genomic_DNA"/>
</dbReference>
<dbReference type="eggNOG" id="ENOG502RCBV">
    <property type="taxonomic scope" value="Eukaryota"/>
</dbReference>
<gene>
    <name evidence="2" type="ORF">SCHCODRAFT_85185</name>
</gene>
<reference evidence="2 3" key="1">
    <citation type="journal article" date="2010" name="Nat. Biotechnol.">
        <title>Genome sequence of the model mushroom Schizophyllum commune.</title>
        <authorList>
            <person name="Ohm R.A."/>
            <person name="de Jong J.F."/>
            <person name="Lugones L.G."/>
            <person name="Aerts A."/>
            <person name="Kothe E."/>
            <person name="Stajich J.E."/>
            <person name="de Vries R.P."/>
            <person name="Record E."/>
            <person name="Levasseur A."/>
            <person name="Baker S.E."/>
            <person name="Bartholomew K.A."/>
            <person name="Coutinho P.M."/>
            <person name="Erdmann S."/>
            <person name="Fowler T.J."/>
            <person name="Gathman A.C."/>
            <person name="Lombard V."/>
            <person name="Henrissat B."/>
            <person name="Knabe N."/>
            <person name="Kuees U."/>
            <person name="Lilly W.W."/>
            <person name="Lindquist E."/>
            <person name="Lucas S."/>
            <person name="Magnuson J.K."/>
            <person name="Piumi F."/>
            <person name="Raudaskoski M."/>
            <person name="Salamov A."/>
            <person name="Schmutz J."/>
            <person name="Schwarze F.W.M.R."/>
            <person name="vanKuyk P.A."/>
            <person name="Horton J.S."/>
            <person name="Grigoriev I.V."/>
            <person name="Woesten H.A.B."/>
        </authorList>
    </citation>
    <scope>NUCLEOTIDE SEQUENCE [LARGE SCALE GENOMIC DNA]</scope>
    <source>
        <strain evidence="3">H4-8 / FGSC 9210</strain>
    </source>
</reference>
<dbReference type="OMA" id="APYQNYT"/>
<feature type="compositionally biased region" description="Polar residues" evidence="1">
    <location>
        <begin position="29"/>
        <end position="41"/>
    </location>
</feature>